<name>A0A087A0C1_9BIFI</name>
<proteinExistence type="predicted"/>
<accession>A0A087A0C1</accession>
<protein>
    <submittedName>
        <fullName evidence="1">Uncharacterized protein</fullName>
    </submittedName>
</protein>
<dbReference type="AlphaFoldDB" id="A0A087A0C1"/>
<dbReference type="InterPro" id="IPR010982">
    <property type="entry name" value="Lambda_DNA-bd_dom_sf"/>
</dbReference>
<gene>
    <name evidence="1" type="ORF">BBIA_0516</name>
</gene>
<dbReference type="EMBL" id="JGYN01000006">
    <property type="protein sequence ID" value="KFI52221.1"/>
    <property type="molecule type" value="Genomic_DNA"/>
</dbReference>
<evidence type="ECO:0000313" key="1">
    <source>
        <dbReference type="EMBL" id="KFI52221.1"/>
    </source>
</evidence>
<comment type="caution">
    <text evidence="1">The sequence shown here is derived from an EMBL/GenBank/DDBJ whole genome shotgun (WGS) entry which is preliminary data.</text>
</comment>
<dbReference type="SUPFAM" id="SSF47413">
    <property type="entry name" value="lambda repressor-like DNA-binding domains"/>
    <property type="match status" value="1"/>
</dbReference>
<sequence length="224" mass="25325">MKYMARYKGEEFPVEEFRAWLAADPARADMILSGLRLMDEAEAARRMQDPSAPGYYARARHIDVLVAAVEQGIIPNDWVVCHTPEETDAFMRDILDGSDDEQDHRESVSDVLSEMLGWEPAYTPADKSKAMRDAEFLKLKNLGTYWTICRQMKKMREDAGVSYDEMARRTGLSAVAFWNAEHDLHRTGLLDLLPDYCTALGKTFTVTIHDAEDGVDGNNAGKRD</sequence>
<organism evidence="1 2">
    <name type="scientific">Bifidobacterium biavatii DSM 23969</name>
    <dbReference type="NCBI Taxonomy" id="1437608"/>
    <lineage>
        <taxon>Bacteria</taxon>
        <taxon>Bacillati</taxon>
        <taxon>Actinomycetota</taxon>
        <taxon>Actinomycetes</taxon>
        <taxon>Bifidobacteriales</taxon>
        <taxon>Bifidobacteriaceae</taxon>
        <taxon>Bifidobacterium</taxon>
    </lineage>
</organism>
<reference evidence="1 2" key="1">
    <citation type="submission" date="2014-03" db="EMBL/GenBank/DDBJ databases">
        <title>Genomics of Bifidobacteria.</title>
        <authorList>
            <person name="Ventura M."/>
            <person name="Milani C."/>
            <person name="Lugli G.A."/>
        </authorList>
    </citation>
    <scope>NUCLEOTIDE SEQUENCE [LARGE SCALE GENOMIC DNA]</scope>
    <source>
        <strain evidence="1 2">DSM 23969</strain>
    </source>
</reference>
<dbReference type="eggNOG" id="ENOG5032GPK">
    <property type="taxonomic scope" value="Bacteria"/>
</dbReference>
<evidence type="ECO:0000313" key="2">
    <source>
        <dbReference type="Proteomes" id="UP000029108"/>
    </source>
</evidence>
<dbReference type="Proteomes" id="UP000029108">
    <property type="component" value="Unassembled WGS sequence"/>
</dbReference>
<dbReference type="GO" id="GO:0003677">
    <property type="term" value="F:DNA binding"/>
    <property type="evidence" value="ECO:0007669"/>
    <property type="project" value="InterPro"/>
</dbReference>
<keyword evidence="2" id="KW-1185">Reference proteome</keyword>